<feature type="region of interest" description="Disordered" evidence="1">
    <location>
        <begin position="1"/>
        <end position="28"/>
    </location>
</feature>
<evidence type="ECO:0000313" key="2">
    <source>
        <dbReference type="EMBL" id="NJR79428.1"/>
    </source>
</evidence>
<comment type="caution">
    <text evidence="2">The sequence shown here is derived from an EMBL/GenBank/DDBJ whole genome shotgun (WGS) entry which is preliminary data.</text>
</comment>
<dbReference type="InterPro" id="IPR019285">
    <property type="entry name" value="DUF2336"/>
</dbReference>
<organism evidence="2 3">
    <name type="scientific">Sphingomonas corticis</name>
    <dbReference type="NCBI Taxonomy" id="2722791"/>
    <lineage>
        <taxon>Bacteria</taxon>
        <taxon>Pseudomonadati</taxon>
        <taxon>Pseudomonadota</taxon>
        <taxon>Alphaproteobacteria</taxon>
        <taxon>Sphingomonadales</taxon>
        <taxon>Sphingomonadaceae</taxon>
        <taxon>Sphingomonas</taxon>
    </lineage>
</organism>
<sequence length="344" mass="36562">MSEDRLFPPEPDRGPASPETWAAADDRRQAARAAAAMTDLFLDPRDRLHEQTRVAALAVIEAAVARLERDLRHLLGEAAGAASNLSVAERLTASGLLRDPPLIEEAVAQARLAAIDAALVAQRAPGTSVDLIQRLSRSDDRKVRAATLAWLIAENARAQGDGDLPPALHRRTIWWVAAALRERLPADAATDRALAEAAERSIAAREETPDVVEAAAALAAAIDAAPADLPHLLPDVLAEGRTHLFVALLAHGLSLDAGEARALVLDAEGDRLCYALRALGFTRPTIARVGWMLGEADMARDVERLPGALDRCEAMTAQAARRALATMALPAPFRAAVRALGRAA</sequence>
<dbReference type="RefSeq" id="WP_168134989.1">
    <property type="nucleotide sequence ID" value="NZ_JAAVJH010000007.1"/>
</dbReference>
<feature type="compositionally biased region" description="Basic and acidic residues" evidence="1">
    <location>
        <begin position="1"/>
        <end position="13"/>
    </location>
</feature>
<dbReference type="Pfam" id="PF10098">
    <property type="entry name" value="DUF2336"/>
    <property type="match status" value="1"/>
</dbReference>
<gene>
    <name evidence="2" type="ORF">HBH26_12630</name>
</gene>
<protein>
    <submittedName>
        <fullName evidence="2">DUF2336 domain-containing protein</fullName>
    </submittedName>
</protein>
<name>A0ABX1CRZ9_9SPHN</name>
<dbReference type="EMBL" id="JAAVJH010000007">
    <property type="protein sequence ID" value="NJR79428.1"/>
    <property type="molecule type" value="Genomic_DNA"/>
</dbReference>
<dbReference type="Proteomes" id="UP000732399">
    <property type="component" value="Unassembled WGS sequence"/>
</dbReference>
<evidence type="ECO:0000256" key="1">
    <source>
        <dbReference type="SAM" id="MobiDB-lite"/>
    </source>
</evidence>
<keyword evidence="3" id="KW-1185">Reference proteome</keyword>
<proteinExistence type="predicted"/>
<evidence type="ECO:0000313" key="3">
    <source>
        <dbReference type="Proteomes" id="UP000732399"/>
    </source>
</evidence>
<reference evidence="2 3" key="1">
    <citation type="submission" date="2020-03" db="EMBL/GenBank/DDBJ databases">
        <authorList>
            <person name="Wang L."/>
            <person name="He N."/>
            <person name="Li Y."/>
            <person name="Fang Y."/>
            <person name="Zhang F."/>
        </authorList>
    </citation>
    <scope>NUCLEOTIDE SEQUENCE [LARGE SCALE GENOMIC DNA]</scope>
    <source>
        <strain evidence="2 3">36D10-4-7</strain>
    </source>
</reference>
<accession>A0ABX1CRZ9</accession>